<dbReference type="Gene3D" id="2.60.120.200">
    <property type="match status" value="1"/>
</dbReference>
<reference evidence="4 5" key="1">
    <citation type="submission" date="2020-08" db="EMBL/GenBank/DDBJ databases">
        <title>Novel species isolated from subtropical streams in China.</title>
        <authorList>
            <person name="Lu H."/>
        </authorList>
    </citation>
    <scope>NUCLEOTIDE SEQUENCE [LARGE SCALE GENOMIC DNA]</scope>
    <source>
        <strain evidence="4 5">NL8W</strain>
    </source>
</reference>
<sequence length="276" mass="30624">MKNFFSFISLLGALAISACGGSASQAAAPVVDVAVVSKPAWELLWQDEFDGNSLDQAKWQEEIGGDGWGNHELQFYTKRPDNLRLAGGKLILEARKENYSGREFTSARIKTAGLRESTYGRFEARIKIPAGQGIWPAFWMLGNNMNAAGWPGSGEIDIIENIGKEPASIHGTVHGPGYSGANGHGKAYHLSSGRFADDYHLFAVEWETTEIRWYVDDQQYHSVRPDQLAGKWVFDHPFFIILNLAVGGDWPGTPDAGTVFPQQMLVDYVRVYKRKN</sequence>
<keyword evidence="5" id="KW-1185">Reference proteome</keyword>
<feature type="signal peptide" evidence="2">
    <location>
        <begin position="1"/>
        <end position="28"/>
    </location>
</feature>
<evidence type="ECO:0000256" key="2">
    <source>
        <dbReference type="SAM" id="SignalP"/>
    </source>
</evidence>
<comment type="similarity">
    <text evidence="1">Belongs to the glycosyl hydrolase 16 family.</text>
</comment>
<dbReference type="RefSeq" id="WP_186953917.1">
    <property type="nucleotide sequence ID" value="NZ_JACOFX010000005.1"/>
</dbReference>
<evidence type="ECO:0000313" key="4">
    <source>
        <dbReference type="EMBL" id="MBC3908367.1"/>
    </source>
</evidence>
<gene>
    <name evidence="4" type="ORF">H8L47_12440</name>
</gene>
<dbReference type="GO" id="GO:0016787">
    <property type="term" value="F:hydrolase activity"/>
    <property type="evidence" value="ECO:0007669"/>
    <property type="project" value="UniProtKB-KW"/>
</dbReference>
<comment type="caution">
    <text evidence="4">The sequence shown here is derived from an EMBL/GenBank/DDBJ whole genome shotgun (WGS) entry which is preliminary data.</text>
</comment>
<keyword evidence="2" id="KW-0732">Signal</keyword>
<organism evidence="4 5">
    <name type="scientific">Undibacterium umbellatum</name>
    <dbReference type="NCBI Taxonomy" id="2762300"/>
    <lineage>
        <taxon>Bacteria</taxon>
        <taxon>Pseudomonadati</taxon>
        <taxon>Pseudomonadota</taxon>
        <taxon>Betaproteobacteria</taxon>
        <taxon>Burkholderiales</taxon>
        <taxon>Oxalobacteraceae</taxon>
        <taxon>Undibacterium</taxon>
    </lineage>
</organism>
<dbReference type="Proteomes" id="UP000646911">
    <property type="component" value="Unassembled WGS sequence"/>
</dbReference>
<keyword evidence="4" id="KW-0378">Hydrolase</keyword>
<dbReference type="InterPro" id="IPR000757">
    <property type="entry name" value="Beta-glucanase-like"/>
</dbReference>
<feature type="chain" id="PRO_5045203049" evidence="2">
    <location>
        <begin position="29"/>
        <end position="276"/>
    </location>
</feature>
<dbReference type="InterPro" id="IPR050546">
    <property type="entry name" value="Glycosyl_Hydrlase_16"/>
</dbReference>
<dbReference type="InterPro" id="IPR013320">
    <property type="entry name" value="ConA-like_dom_sf"/>
</dbReference>
<dbReference type="SUPFAM" id="SSF49899">
    <property type="entry name" value="Concanavalin A-like lectins/glucanases"/>
    <property type="match status" value="1"/>
</dbReference>
<evidence type="ECO:0000256" key="1">
    <source>
        <dbReference type="ARBA" id="ARBA00006865"/>
    </source>
</evidence>
<dbReference type="Pfam" id="PF00722">
    <property type="entry name" value="Glyco_hydro_16"/>
    <property type="match status" value="1"/>
</dbReference>
<dbReference type="EMBL" id="JACOFX010000005">
    <property type="protein sequence ID" value="MBC3908367.1"/>
    <property type="molecule type" value="Genomic_DNA"/>
</dbReference>
<proteinExistence type="inferred from homology"/>
<accession>A0ABR6Z9C2</accession>
<protein>
    <submittedName>
        <fullName evidence="4">Glycoside hydrolase family 16 protein</fullName>
    </submittedName>
</protein>
<dbReference type="PANTHER" id="PTHR10963">
    <property type="entry name" value="GLYCOSYL HYDROLASE-RELATED"/>
    <property type="match status" value="1"/>
</dbReference>
<name>A0ABR6Z9C2_9BURK</name>
<dbReference type="PANTHER" id="PTHR10963:SF55">
    <property type="entry name" value="GLYCOSIDE HYDROLASE FAMILY 16 PROTEIN"/>
    <property type="match status" value="1"/>
</dbReference>
<dbReference type="PROSITE" id="PS51762">
    <property type="entry name" value="GH16_2"/>
    <property type="match status" value="1"/>
</dbReference>
<dbReference type="PROSITE" id="PS51257">
    <property type="entry name" value="PROKAR_LIPOPROTEIN"/>
    <property type="match status" value="1"/>
</dbReference>
<evidence type="ECO:0000313" key="5">
    <source>
        <dbReference type="Proteomes" id="UP000646911"/>
    </source>
</evidence>
<dbReference type="CDD" id="cd08023">
    <property type="entry name" value="GH16_laminarinase_like"/>
    <property type="match status" value="1"/>
</dbReference>
<feature type="domain" description="GH16" evidence="3">
    <location>
        <begin position="31"/>
        <end position="276"/>
    </location>
</feature>
<evidence type="ECO:0000259" key="3">
    <source>
        <dbReference type="PROSITE" id="PS51762"/>
    </source>
</evidence>